<proteinExistence type="predicted"/>
<name>A0AAI9DAK8_PROST</name>
<protein>
    <submittedName>
        <fullName evidence="2">Fimbrial protein</fullName>
    </submittedName>
</protein>
<accession>A0AAI9DAK8</accession>
<evidence type="ECO:0000313" key="2">
    <source>
        <dbReference type="EMBL" id="EMJ5133697.1"/>
    </source>
</evidence>
<dbReference type="EMBL" id="ABMABF030000004">
    <property type="protein sequence ID" value="EMJ5133697.1"/>
    <property type="molecule type" value="Genomic_DNA"/>
</dbReference>
<evidence type="ECO:0000256" key="1">
    <source>
        <dbReference type="SAM" id="SignalP"/>
    </source>
</evidence>
<feature type="chain" id="PRO_5042541333" evidence="1">
    <location>
        <begin position="21"/>
        <end position="128"/>
    </location>
</feature>
<comment type="caution">
    <text evidence="2">The sequence shown here is derived from an EMBL/GenBank/DDBJ whole genome shotgun (WGS) entry which is preliminary data.</text>
</comment>
<sequence>MKKKSILWLLCILASQYTIAAKPVANTPVNQMDYESIHSGQIQVNAIVFNSPCNWSWQGAEHILLTKCGAGAEFVGVNTTPATVQFYDIQRGHFFPLHFLRLIDGNNKIRIPWAANKYRLLRLEVGYE</sequence>
<feature type="signal peptide" evidence="1">
    <location>
        <begin position="1"/>
        <end position="20"/>
    </location>
</feature>
<dbReference type="AlphaFoldDB" id="A0AAI9DAK8"/>
<keyword evidence="1" id="KW-0732">Signal</keyword>
<gene>
    <name evidence="2" type="ORF">RG298_001389</name>
</gene>
<reference evidence="2" key="1">
    <citation type="submission" date="2024-02" db="EMBL/GenBank/DDBJ databases">
        <authorList>
            <consortium name="Clinical and Environmental Microbiology Branch: Whole genome sequencing antimicrobial resistance pathogens in the healthcare setting"/>
        </authorList>
    </citation>
    <scope>NUCLEOTIDE SEQUENCE</scope>
    <source>
        <strain evidence="2">2021GO-0154</strain>
    </source>
</reference>
<organism evidence="2">
    <name type="scientific">Providencia stuartii</name>
    <dbReference type="NCBI Taxonomy" id="588"/>
    <lineage>
        <taxon>Bacteria</taxon>
        <taxon>Pseudomonadati</taxon>
        <taxon>Pseudomonadota</taxon>
        <taxon>Gammaproteobacteria</taxon>
        <taxon>Enterobacterales</taxon>
        <taxon>Morganellaceae</taxon>
        <taxon>Providencia</taxon>
    </lineage>
</organism>